<sequence length="220" mass="24623">MSLAKHYWHKNQPRIVAYTALLSGNLGSCPNSALDEQLQAIATFLELSASSGVLELYWNGRYKSKILQKDEFLVYAACFGFSRYVMGAYGAGWPSGWAGWRYSPSSMGYSAIRPSRIIASPGDQLKSHILLAISARVARKFNYSQEDIALVEDLLDRGADPNYRGRVLKFDDKGVFSHWLIASPFCEFLAEILQANLLFCHEAEHSESVPSYGWLPKARS</sequence>
<protein>
    <submittedName>
        <fullName evidence="1">Uncharacterized protein</fullName>
    </submittedName>
</protein>
<dbReference type="Proteomes" id="UP000235672">
    <property type="component" value="Unassembled WGS sequence"/>
</dbReference>
<evidence type="ECO:0000313" key="1">
    <source>
        <dbReference type="EMBL" id="PMD16233.1"/>
    </source>
</evidence>
<accession>A0A2J6PQD9</accession>
<dbReference type="AlphaFoldDB" id="A0A2J6PQD9"/>
<keyword evidence="2" id="KW-1185">Reference proteome</keyword>
<dbReference type="EMBL" id="KZ613507">
    <property type="protein sequence ID" value="PMD16233.1"/>
    <property type="molecule type" value="Genomic_DNA"/>
</dbReference>
<proteinExistence type="predicted"/>
<name>A0A2J6PQD9_9HELO</name>
<organism evidence="1 2">
    <name type="scientific">Hyaloscypha hepaticicola</name>
    <dbReference type="NCBI Taxonomy" id="2082293"/>
    <lineage>
        <taxon>Eukaryota</taxon>
        <taxon>Fungi</taxon>
        <taxon>Dikarya</taxon>
        <taxon>Ascomycota</taxon>
        <taxon>Pezizomycotina</taxon>
        <taxon>Leotiomycetes</taxon>
        <taxon>Helotiales</taxon>
        <taxon>Hyaloscyphaceae</taxon>
        <taxon>Hyaloscypha</taxon>
    </lineage>
</organism>
<reference evidence="1 2" key="1">
    <citation type="submission" date="2016-05" db="EMBL/GenBank/DDBJ databases">
        <title>A degradative enzymes factory behind the ericoid mycorrhizal symbiosis.</title>
        <authorList>
            <consortium name="DOE Joint Genome Institute"/>
            <person name="Martino E."/>
            <person name="Morin E."/>
            <person name="Grelet G."/>
            <person name="Kuo A."/>
            <person name="Kohler A."/>
            <person name="Daghino S."/>
            <person name="Barry K."/>
            <person name="Choi C."/>
            <person name="Cichocki N."/>
            <person name="Clum A."/>
            <person name="Copeland A."/>
            <person name="Hainaut M."/>
            <person name="Haridas S."/>
            <person name="Labutti K."/>
            <person name="Lindquist E."/>
            <person name="Lipzen A."/>
            <person name="Khouja H.-R."/>
            <person name="Murat C."/>
            <person name="Ohm R."/>
            <person name="Olson A."/>
            <person name="Spatafora J."/>
            <person name="Veneault-Fourrey C."/>
            <person name="Henrissat B."/>
            <person name="Grigoriev I."/>
            <person name="Martin F."/>
            <person name="Perotto S."/>
        </authorList>
    </citation>
    <scope>NUCLEOTIDE SEQUENCE [LARGE SCALE GENOMIC DNA]</scope>
    <source>
        <strain evidence="1 2">UAMH 7357</strain>
    </source>
</reference>
<gene>
    <name evidence="1" type="ORF">NA56DRAFT_709042</name>
</gene>
<dbReference type="OrthoDB" id="5086500at2759"/>
<evidence type="ECO:0000313" key="2">
    <source>
        <dbReference type="Proteomes" id="UP000235672"/>
    </source>
</evidence>